<dbReference type="EMBL" id="OKQR01000001">
    <property type="protein sequence ID" value="SPD91265.1"/>
    <property type="molecule type" value="Genomic_DNA"/>
</dbReference>
<accession>A0A2N9K7X8</accession>
<name>A0A2N9K7X8_9LACO</name>
<dbReference type="Proteomes" id="UP000237923">
    <property type="component" value="Unassembled WGS sequence"/>
</dbReference>
<feature type="transmembrane region" description="Helical" evidence="1">
    <location>
        <begin position="289"/>
        <end position="306"/>
    </location>
</feature>
<feature type="transmembrane region" description="Helical" evidence="1">
    <location>
        <begin position="138"/>
        <end position="159"/>
    </location>
</feature>
<proteinExistence type="predicted"/>
<organism evidence="3 4">
    <name type="scientific">Leuconostoc suionicum</name>
    <dbReference type="NCBI Taxonomy" id="1511761"/>
    <lineage>
        <taxon>Bacteria</taxon>
        <taxon>Bacillati</taxon>
        <taxon>Bacillota</taxon>
        <taxon>Bacilli</taxon>
        <taxon>Lactobacillales</taxon>
        <taxon>Lactobacillaceae</taxon>
        <taxon>Leuconostoc</taxon>
    </lineage>
</organism>
<keyword evidence="1" id="KW-1133">Transmembrane helix</keyword>
<protein>
    <submittedName>
        <fullName evidence="3">Bacterial membrane protein YfhO</fullName>
    </submittedName>
</protein>
<feature type="transmembrane region" description="Helical" evidence="1">
    <location>
        <begin position="12"/>
        <end position="33"/>
    </location>
</feature>
<dbReference type="PROSITE" id="PS51257">
    <property type="entry name" value="PROKAR_LIPOPROTEIN"/>
    <property type="match status" value="1"/>
</dbReference>
<evidence type="ECO:0000313" key="2">
    <source>
        <dbReference type="EMBL" id="SPD91265.1"/>
    </source>
</evidence>
<dbReference type="EMBL" id="OKQU01000001">
    <property type="protein sequence ID" value="SPE06490.1"/>
    <property type="molecule type" value="Genomic_DNA"/>
</dbReference>
<evidence type="ECO:0000313" key="5">
    <source>
        <dbReference type="Proteomes" id="UP000239237"/>
    </source>
</evidence>
<keyword evidence="5" id="KW-1185">Reference proteome</keyword>
<feature type="transmembrane region" description="Helical" evidence="1">
    <location>
        <begin position="318"/>
        <end position="339"/>
    </location>
</feature>
<feature type="transmembrane region" description="Helical" evidence="1">
    <location>
        <begin position="238"/>
        <end position="257"/>
    </location>
</feature>
<evidence type="ECO:0000313" key="4">
    <source>
        <dbReference type="Proteomes" id="UP000237923"/>
    </source>
</evidence>
<reference evidence="3 4" key="1">
    <citation type="submission" date="2018-02" db="EMBL/GenBank/DDBJ databases">
        <authorList>
            <person name="Cohen D.B."/>
            <person name="Kent A.D."/>
        </authorList>
    </citation>
    <scope>NUCLEOTIDE SEQUENCE [LARGE SCALE GENOMIC DNA]</scope>
    <source>
        <strain evidence="3 4">CECT 9216</strain>
    </source>
</reference>
<dbReference type="KEGG" id="lsu:A6B45_06295"/>
<dbReference type="GeneID" id="99674397"/>
<feature type="transmembrane region" description="Helical" evidence="1">
    <location>
        <begin position="189"/>
        <end position="218"/>
    </location>
</feature>
<feature type="transmembrane region" description="Helical" evidence="1">
    <location>
        <begin position="86"/>
        <end position="103"/>
    </location>
</feature>
<feature type="transmembrane region" description="Helical" evidence="1">
    <location>
        <begin position="379"/>
        <end position="400"/>
    </location>
</feature>
<reference evidence="2 5" key="2">
    <citation type="submission" date="2018-02" db="EMBL/GenBank/DDBJ databases">
        <authorList>
            <person name="Rodrigo-Torres L."/>
            <person name="Arahal R. D."/>
            <person name="Lucena T."/>
        </authorList>
    </citation>
    <scope>NUCLEOTIDE SEQUENCE [LARGE SCALE GENOMIC DNA]</scope>
    <source>
        <strain evidence="2 5">CECT 8486</strain>
    </source>
</reference>
<feature type="transmembrane region" description="Helical" evidence="1">
    <location>
        <begin position="529"/>
        <end position="547"/>
    </location>
</feature>
<feature type="transmembrane region" description="Helical" evidence="1">
    <location>
        <begin position="351"/>
        <end position="372"/>
    </location>
</feature>
<feature type="transmembrane region" description="Helical" evidence="1">
    <location>
        <begin position="166"/>
        <end position="183"/>
    </location>
</feature>
<evidence type="ECO:0000313" key="3">
    <source>
        <dbReference type="EMBL" id="SPE06490.1"/>
    </source>
</evidence>
<dbReference type="Proteomes" id="UP000239237">
    <property type="component" value="Unassembled WGS sequence"/>
</dbReference>
<evidence type="ECO:0000256" key="1">
    <source>
        <dbReference type="SAM" id="Phobius"/>
    </source>
</evidence>
<sequence length="562" mass="63671">MINKVKYMIGKHLNISVCLLFALFSCLIILPYLHGPAYIHQEGWDGRFHMARVAESYLNLSQGHLDQAIPSVMTKTFGSFGYPQNLFYPLITMLPEVLLHIAFGNAYGGYLAFIALIFFSTFMSMYICTLKITKSRIIALLSSALYGFGHFTISITLFYRSFGGSFIFIFMPIAFYGMYQIALKDHKKWWIMSLGVAGLILCDLPDAVVVVLMMVFSFAMTFTVKEAKNIKLTRILKLIYAGMLSALLSAFFLAPLLQNLLFVKNISVNKLLLSNTVLPTTSVFLTDKLASYSLGLSGLIVVLFVISGWNKFHPALKYLSVVLLINLILVTNIFPWPIFDKYLGFIQFVGRFLYAATFILAFLGAIAIANIVENRKSRYLLVTLFCSIGLLSVTSLNFSIKRNPNGNAVNIVSWDDFQNATLNNYVYDYLPHNAFKIKDKLEQHSIPLMNPKKEIQQTHWTTGYDSIHYRINSAQKYTDVVLPNIFYPGFTVYVNGERMPAKYNKNNAIVVSIEKGISKIDVKYVKTPVQIISFWISALALLTLIVLKNKKLTKLLPLFKKY</sequence>
<keyword evidence="1" id="KW-0812">Transmembrane</keyword>
<gene>
    <name evidence="2" type="ORF">LES8486_00237</name>
    <name evidence="3" type="ORF">LES9216_00384</name>
</gene>
<dbReference type="AlphaFoldDB" id="A0A2N9K7X8"/>
<feature type="transmembrane region" description="Helical" evidence="1">
    <location>
        <begin position="110"/>
        <end position="132"/>
    </location>
</feature>
<dbReference type="RefSeq" id="WP_072613847.1">
    <property type="nucleotide sequence ID" value="NZ_AP017935.1"/>
</dbReference>
<keyword evidence="1" id="KW-0472">Membrane</keyword>